<name>A0A9D0Z163_9FIRM</name>
<sequence length="298" mass="33690">MKQLTLPQQYAVLALDGQMVGYSSVAKGAALRCLKAAQVLEEKNALACSPAEWEKQLQKAAAAARKLKRKAAAQLEASVAASLRDAGLLEEIPDLLGCDINYYTSGVSLKAYRCREEDYLGIREGLRAEILEPGEVTRECAVLLWLLRESGCIHDCFSAKEQQTLQERMTSLAAGDEFCRLLWETECHSPWQLFALRFLQKKHNLFRNPYLEGVNLVFPFLERRKAIFIDFSLLGTDVAERRAATVAFLREQGHRVEEVKSGTETLLKVENTYYRIFPGARRVYKLPVQGVNLVPVYW</sequence>
<evidence type="ECO:0000313" key="1">
    <source>
        <dbReference type="EMBL" id="HIQ67152.1"/>
    </source>
</evidence>
<dbReference type="Proteomes" id="UP000886796">
    <property type="component" value="Unassembled WGS sequence"/>
</dbReference>
<gene>
    <name evidence="1" type="ORF">IAB74_01410</name>
</gene>
<accession>A0A9D0Z163</accession>
<evidence type="ECO:0000313" key="2">
    <source>
        <dbReference type="Proteomes" id="UP000886796"/>
    </source>
</evidence>
<organism evidence="1 2">
    <name type="scientific">Candidatus Faecousia excrementigallinarum</name>
    <dbReference type="NCBI Taxonomy" id="2840806"/>
    <lineage>
        <taxon>Bacteria</taxon>
        <taxon>Bacillati</taxon>
        <taxon>Bacillota</taxon>
        <taxon>Clostridia</taxon>
        <taxon>Eubacteriales</taxon>
        <taxon>Oscillospiraceae</taxon>
        <taxon>Faecousia</taxon>
    </lineage>
</organism>
<proteinExistence type="predicted"/>
<reference evidence="1" key="2">
    <citation type="journal article" date="2021" name="PeerJ">
        <title>Extensive microbial diversity within the chicken gut microbiome revealed by metagenomics and culture.</title>
        <authorList>
            <person name="Gilroy R."/>
            <person name="Ravi A."/>
            <person name="Getino M."/>
            <person name="Pursley I."/>
            <person name="Horton D.L."/>
            <person name="Alikhan N.F."/>
            <person name="Baker D."/>
            <person name="Gharbi K."/>
            <person name="Hall N."/>
            <person name="Watson M."/>
            <person name="Adriaenssens E.M."/>
            <person name="Foster-Nyarko E."/>
            <person name="Jarju S."/>
            <person name="Secka A."/>
            <person name="Antonio M."/>
            <person name="Oren A."/>
            <person name="Chaudhuri R.R."/>
            <person name="La Ragione R."/>
            <person name="Hildebrand F."/>
            <person name="Pallen M.J."/>
        </authorList>
    </citation>
    <scope>NUCLEOTIDE SEQUENCE</scope>
    <source>
        <strain evidence="1">13361</strain>
    </source>
</reference>
<protein>
    <submittedName>
        <fullName evidence="1">Uncharacterized protein</fullName>
    </submittedName>
</protein>
<dbReference type="AlphaFoldDB" id="A0A9D0Z163"/>
<comment type="caution">
    <text evidence="1">The sequence shown here is derived from an EMBL/GenBank/DDBJ whole genome shotgun (WGS) entry which is preliminary data.</text>
</comment>
<dbReference type="EMBL" id="DVFK01000019">
    <property type="protein sequence ID" value="HIQ67152.1"/>
    <property type="molecule type" value="Genomic_DNA"/>
</dbReference>
<reference evidence="1" key="1">
    <citation type="submission" date="2020-10" db="EMBL/GenBank/DDBJ databases">
        <authorList>
            <person name="Gilroy R."/>
        </authorList>
    </citation>
    <scope>NUCLEOTIDE SEQUENCE</scope>
    <source>
        <strain evidence="1">13361</strain>
    </source>
</reference>